<evidence type="ECO:0000313" key="4">
    <source>
        <dbReference type="EMBL" id="KAE9335053.1"/>
    </source>
</evidence>
<dbReference type="AlphaFoldDB" id="A0A6A3LPP8"/>
<dbReference type="OrthoDB" id="2121326at2759"/>
<dbReference type="EMBL" id="QXFT01000826">
    <property type="protein sequence ID" value="KAE9335053.1"/>
    <property type="molecule type" value="Genomic_DNA"/>
</dbReference>
<dbReference type="GO" id="GO:0016491">
    <property type="term" value="F:oxidoreductase activity"/>
    <property type="evidence" value="ECO:0007669"/>
    <property type="project" value="InterPro"/>
</dbReference>
<name>A0A6A3LPP8_9STRA</name>
<sequence>MSCALNEPAADMTLVDLETGERKQLMDLIAANAGKYTILTFYATWSKACEQEVELMEIFSKDNHHKFINFVLVNLDQNVGDTLAFLDTIVEIKGVKKPRVRRFYGDGEKPTVMHFGLADAEVPGPYGLQSVPHTVVMNPNGIVLRNGDNFHWDDIAGLLRHRQEVTDPSYWSQLITWLLPPISV</sequence>
<evidence type="ECO:0000259" key="1">
    <source>
        <dbReference type="PROSITE" id="PS51352"/>
    </source>
</evidence>
<keyword evidence="6" id="KW-1185">Reference proteome</keyword>
<proteinExistence type="predicted"/>
<evidence type="ECO:0000313" key="5">
    <source>
        <dbReference type="Proteomes" id="UP000429607"/>
    </source>
</evidence>
<dbReference type="Proteomes" id="UP000434957">
    <property type="component" value="Unassembled WGS sequence"/>
</dbReference>
<dbReference type="GO" id="GO:0016209">
    <property type="term" value="F:antioxidant activity"/>
    <property type="evidence" value="ECO:0007669"/>
    <property type="project" value="InterPro"/>
</dbReference>
<organism evidence="3 7">
    <name type="scientific">Phytophthora rubi</name>
    <dbReference type="NCBI Taxonomy" id="129364"/>
    <lineage>
        <taxon>Eukaryota</taxon>
        <taxon>Sar</taxon>
        <taxon>Stramenopiles</taxon>
        <taxon>Oomycota</taxon>
        <taxon>Peronosporomycetes</taxon>
        <taxon>Peronosporales</taxon>
        <taxon>Peronosporaceae</taxon>
        <taxon>Phytophthora</taxon>
    </lineage>
</organism>
<dbReference type="InterPro" id="IPR036249">
    <property type="entry name" value="Thioredoxin-like_sf"/>
</dbReference>
<feature type="domain" description="Thioredoxin" evidence="1">
    <location>
        <begin position="3"/>
        <end position="164"/>
    </location>
</feature>
<dbReference type="EMBL" id="QXFV01001004">
    <property type="protein sequence ID" value="KAE9018304.1"/>
    <property type="molecule type" value="Genomic_DNA"/>
</dbReference>
<evidence type="ECO:0000313" key="2">
    <source>
        <dbReference type="EMBL" id="KAE9018304.1"/>
    </source>
</evidence>
<dbReference type="InterPro" id="IPR000866">
    <property type="entry name" value="AhpC/TSA"/>
</dbReference>
<dbReference type="Proteomes" id="UP000429607">
    <property type="component" value="Unassembled WGS sequence"/>
</dbReference>
<dbReference type="PROSITE" id="PS51352">
    <property type="entry name" value="THIOREDOXIN_2"/>
    <property type="match status" value="1"/>
</dbReference>
<dbReference type="EMBL" id="QXFU01000801">
    <property type="protein sequence ID" value="KAE9020135.1"/>
    <property type="molecule type" value="Genomic_DNA"/>
</dbReference>
<evidence type="ECO:0000313" key="3">
    <source>
        <dbReference type="EMBL" id="KAE9020135.1"/>
    </source>
</evidence>
<dbReference type="Pfam" id="PF00578">
    <property type="entry name" value="AhpC-TSA"/>
    <property type="match status" value="1"/>
</dbReference>
<evidence type="ECO:0000313" key="7">
    <source>
        <dbReference type="Proteomes" id="UP000435112"/>
    </source>
</evidence>
<accession>A0A6A3LPP8</accession>
<reference evidence="5 7" key="1">
    <citation type="submission" date="2018-09" db="EMBL/GenBank/DDBJ databases">
        <title>Genomic investigation of the strawberry pathogen Phytophthora fragariae indicates pathogenicity is determined by transcriptional variation in three key races.</title>
        <authorList>
            <person name="Adams T.M."/>
            <person name="Armitage A.D."/>
            <person name="Sobczyk M.K."/>
            <person name="Bates H.J."/>
            <person name="Dunwell J.M."/>
            <person name="Nellist C.F."/>
            <person name="Harrison R.J."/>
        </authorList>
    </citation>
    <scope>NUCLEOTIDE SEQUENCE [LARGE SCALE GENOMIC DNA]</scope>
    <source>
        <strain evidence="2 5">SCRP249</strain>
        <strain evidence="3 7">SCRP324</strain>
        <strain evidence="4 6">SCRP333</strain>
    </source>
</reference>
<dbReference type="Gene3D" id="3.40.30.10">
    <property type="entry name" value="Glutaredoxin"/>
    <property type="match status" value="1"/>
</dbReference>
<protein>
    <recommendedName>
        <fullName evidence="1">Thioredoxin domain-containing protein</fullName>
    </recommendedName>
</protein>
<comment type="caution">
    <text evidence="3">The sequence shown here is derived from an EMBL/GenBank/DDBJ whole genome shotgun (WGS) entry which is preliminary data.</text>
</comment>
<gene>
    <name evidence="2" type="ORF">PR001_g14165</name>
    <name evidence="3" type="ORF">PR002_g12607</name>
    <name evidence="4" type="ORF">PR003_g13205</name>
</gene>
<dbReference type="InterPro" id="IPR013766">
    <property type="entry name" value="Thioredoxin_domain"/>
</dbReference>
<evidence type="ECO:0000313" key="6">
    <source>
        <dbReference type="Proteomes" id="UP000434957"/>
    </source>
</evidence>
<dbReference type="SUPFAM" id="SSF52833">
    <property type="entry name" value="Thioredoxin-like"/>
    <property type="match status" value="1"/>
</dbReference>
<dbReference type="Proteomes" id="UP000435112">
    <property type="component" value="Unassembled WGS sequence"/>
</dbReference>